<comment type="caution">
    <text evidence="1">The sequence shown here is derived from an EMBL/GenBank/DDBJ whole genome shotgun (WGS) entry which is preliminary data.</text>
</comment>
<gene>
    <name evidence="1" type="ORF">F4148_19945</name>
</gene>
<name>A0A6B1G9T7_9CHLR</name>
<proteinExistence type="predicted"/>
<accession>A0A6B1G9T7</accession>
<sequence>MAERIYTKDESGKLAPLEVEPFSTEDELQALIANNPELLDGEQVRPDDPRRWILITREKGIAESSDSNERWSLDHLIIDQDAVPTLVEVKRGSNREIRCEIVGQMLEYAAHAAQTWTASELRQTFESASDEQGLEPIERLAALLEADEEPDADAYWESVATNLAAKRLRLLFVADEIPDPLARVIEFLNAQMPQIEVLAVEIKQYRGESLQTLVPRVIGRNAALFGPSRSGARSRRKLTRDTFLQELPSKVARRVADRILDISENSGAIFFWGSAGVSIRMRCSLSQRPVSVAWLYPPGVKGLHGFANVSFGANILGYEGIDPKLLEFLYGWVDEFTEVKFASLIDVKGAKAWSVSYDVAAKHLETLTDRLTGVLLNMKEL</sequence>
<dbReference type="Gene3D" id="3.40.1350.10">
    <property type="match status" value="1"/>
</dbReference>
<protein>
    <recommendedName>
        <fullName evidence="2">DUF91 domain-containing protein</fullName>
    </recommendedName>
</protein>
<evidence type="ECO:0008006" key="2">
    <source>
        <dbReference type="Google" id="ProtNLM"/>
    </source>
</evidence>
<dbReference type="AlphaFoldDB" id="A0A6B1G9T7"/>
<evidence type="ECO:0000313" key="1">
    <source>
        <dbReference type="EMBL" id="MYH63915.1"/>
    </source>
</evidence>
<dbReference type="GO" id="GO:0003676">
    <property type="term" value="F:nucleic acid binding"/>
    <property type="evidence" value="ECO:0007669"/>
    <property type="project" value="InterPro"/>
</dbReference>
<dbReference type="EMBL" id="VYDA01000705">
    <property type="protein sequence ID" value="MYH63915.1"/>
    <property type="molecule type" value="Genomic_DNA"/>
</dbReference>
<organism evidence="1">
    <name type="scientific">Caldilineaceae bacterium SB0675_bin_29</name>
    <dbReference type="NCBI Taxonomy" id="2605266"/>
    <lineage>
        <taxon>Bacteria</taxon>
        <taxon>Bacillati</taxon>
        <taxon>Chloroflexota</taxon>
        <taxon>Caldilineae</taxon>
        <taxon>Caldilineales</taxon>
        <taxon>Caldilineaceae</taxon>
    </lineage>
</organism>
<dbReference type="InterPro" id="IPR011856">
    <property type="entry name" value="tRNA_endonuc-like_dom_sf"/>
</dbReference>
<reference evidence="1" key="1">
    <citation type="submission" date="2019-09" db="EMBL/GenBank/DDBJ databases">
        <title>Characterisation of the sponge microbiome using genome-centric metagenomics.</title>
        <authorList>
            <person name="Engelberts J.P."/>
            <person name="Robbins S.J."/>
            <person name="De Goeij J.M."/>
            <person name="Aranda M."/>
            <person name="Bell S.C."/>
            <person name="Webster N.S."/>
        </authorList>
    </citation>
    <scope>NUCLEOTIDE SEQUENCE</scope>
    <source>
        <strain evidence="1">SB0675_bin_29</strain>
    </source>
</reference>